<reference evidence="8 9" key="1">
    <citation type="journal article" date="2015" name="Genome Announc.">
        <title>Complete Genome Sequence of Cupriavidus basilensis 4G11, Isolated from the Oak Ridge Field Research Center Site.</title>
        <authorList>
            <person name="Ray J."/>
            <person name="Waters R.J."/>
            <person name="Skerker J.M."/>
            <person name="Kuehl J.V."/>
            <person name="Price M.N."/>
            <person name="Huang J."/>
            <person name="Chakraborty R."/>
            <person name="Arkin A.P."/>
            <person name="Deutschbauer A."/>
        </authorList>
    </citation>
    <scope>NUCLEOTIDE SEQUENCE [LARGE SCALE GENOMIC DNA]</scope>
    <source>
        <strain evidence="8">4G11</strain>
    </source>
</reference>
<keyword evidence="1" id="KW-0597">Phosphoprotein</keyword>
<dbReference type="SMART" id="SM00448">
    <property type="entry name" value="REC"/>
    <property type="match status" value="1"/>
</dbReference>
<name>A0A0C4Y3Q0_9BURK</name>
<dbReference type="GO" id="GO:0032993">
    <property type="term" value="C:protein-DNA complex"/>
    <property type="evidence" value="ECO:0007669"/>
    <property type="project" value="TreeGrafter"/>
</dbReference>
<dbReference type="InterPro" id="IPR036388">
    <property type="entry name" value="WH-like_DNA-bd_sf"/>
</dbReference>
<dbReference type="PROSITE" id="PS50110">
    <property type="entry name" value="RESPONSE_REGULATORY"/>
    <property type="match status" value="1"/>
</dbReference>
<dbReference type="InterPro" id="IPR001789">
    <property type="entry name" value="Sig_transdc_resp-reg_receiver"/>
</dbReference>
<sequence length="230" mass="25697">MRVAVLEDNPARAILLEQTLRLSGHEAVRFREGGALMQALRNEPYALLLMAWEVPGIPARDVLLWIRRTLGDALPVMLLSQHNDDDHVARCFAHGADAFLPPPVRHAELAARVDALLRRMAPVAQACGDLELGAYRFVLAERRAFVNGRLVKLAPKEYALAVLLFRHAGQLLLRQTIEESVWHRSMPSASRTVDSHLSRVRTKLALEPRNGVRLSAVYATGCRLDLIEQP</sequence>
<dbReference type="Proteomes" id="UP000031843">
    <property type="component" value="Chromosome main"/>
</dbReference>
<evidence type="ECO:0000256" key="1">
    <source>
        <dbReference type="ARBA" id="ARBA00022553"/>
    </source>
</evidence>
<feature type="DNA-binding region" description="OmpR/PhoB-type" evidence="5">
    <location>
        <begin position="127"/>
        <end position="226"/>
    </location>
</feature>
<dbReference type="GO" id="GO:0000156">
    <property type="term" value="F:phosphorelay response regulator activity"/>
    <property type="evidence" value="ECO:0007669"/>
    <property type="project" value="TreeGrafter"/>
</dbReference>
<dbReference type="GO" id="GO:0006355">
    <property type="term" value="P:regulation of DNA-templated transcription"/>
    <property type="evidence" value="ECO:0007669"/>
    <property type="project" value="InterPro"/>
</dbReference>
<evidence type="ECO:0000256" key="4">
    <source>
        <dbReference type="PROSITE-ProRule" id="PRU00169"/>
    </source>
</evidence>
<dbReference type="InterPro" id="IPR001867">
    <property type="entry name" value="OmpR/PhoB-type_DNA-bd"/>
</dbReference>
<dbReference type="PROSITE" id="PS51755">
    <property type="entry name" value="OMPR_PHOB"/>
    <property type="match status" value="1"/>
</dbReference>
<dbReference type="CDD" id="cd00383">
    <property type="entry name" value="trans_reg_C"/>
    <property type="match status" value="1"/>
</dbReference>
<dbReference type="GO" id="GO:0005829">
    <property type="term" value="C:cytosol"/>
    <property type="evidence" value="ECO:0007669"/>
    <property type="project" value="TreeGrafter"/>
</dbReference>
<keyword evidence="2" id="KW-0902">Two-component regulatory system</keyword>
<feature type="domain" description="OmpR/PhoB-type" evidence="7">
    <location>
        <begin position="127"/>
        <end position="226"/>
    </location>
</feature>
<dbReference type="STRING" id="68895.RR42_m0080"/>
<dbReference type="SMART" id="SM00862">
    <property type="entry name" value="Trans_reg_C"/>
    <property type="match status" value="1"/>
</dbReference>
<evidence type="ECO:0000256" key="3">
    <source>
        <dbReference type="ARBA" id="ARBA00023125"/>
    </source>
</evidence>
<dbReference type="Pfam" id="PF00072">
    <property type="entry name" value="Response_reg"/>
    <property type="match status" value="1"/>
</dbReference>
<gene>
    <name evidence="8" type="ORF">RR42_m0080</name>
</gene>
<protein>
    <submittedName>
        <fullName evidence="8">Response regulator, OmpR-family</fullName>
    </submittedName>
</protein>
<keyword evidence="3 5" id="KW-0238">DNA-binding</keyword>
<dbReference type="GO" id="GO:0000976">
    <property type="term" value="F:transcription cis-regulatory region binding"/>
    <property type="evidence" value="ECO:0007669"/>
    <property type="project" value="TreeGrafter"/>
</dbReference>
<evidence type="ECO:0000313" key="9">
    <source>
        <dbReference type="Proteomes" id="UP000031843"/>
    </source>
</evidence>
<dbReference type="Gene3D" id="1.10.10.10">
    <property type="entry name" value="Winged helix-like DNA-binding domain superfamily/Winged helix DNA-binding domain"/>
    <property type="match status" value="1"/>
</dbReference>
<keyword evidence="9" id="KW-1185">Reference proteome</keyword>
<dbReference type="PANTHER" id="PTHR48111">
    <property type="entry name" value="REGULATOR OF RPOS"/>
    <property type="match status" value="1"/>
</dbReference>
<dbReference type="Pfam" id="PF00486">
    <property type="entry name" value="Trans_reg_C"/>
    <property type="match status" value="1"/>
</dbReference>
<dbReference type="EMBL" id="CP010536">
    <property type="protein sequence ID" value="AJG17495.1"/>
    <property type="molecule type" value="Genomic_DNA"/>
</dbReference>
<dbReference type="Gene3D" id="3.40.50.2300">
    <property type="match status" value="1"/>
</dbReference>
<dbReference type="RefSeq" id="WP_043342733.1">
    <property type="nucleotide sequence ID" value="NZ_CP010536.1"/>
</dbReference>
<evidence type="ECO:0000313" key="8">
    <source>
        <dbReference type="EMBL" id="AJG17495.1"/>
    </source>
</evidence>
<feature type="domain" description="Response regulatory" evidence="6">
    <location>
        <begin position="2"/>
        <end position="117"/>
    </location>
</feature>
<evidence type="ECO:0000256" key="5">
    <source>
        <dbReference type="PROSITE-ProRule" id="PRU01091"/>
    </source>
</evidence>
<dbReference type="InterPro" id="IPR039420">
    <property type="entry name" value="WalR-like"/>
</dbReference>
<dbReference type="AlphaFoldDB" id="A0A0C4Y3Q0"/>
<dbReference type="InterPro" id="IPR011006">
    <property type="entry name" value="CheY-like_superfamily"/>
</dbReference>
<dbReference type="KEGG" id="cbw:RR42_m0080"/>
<evidence type="ECO:0000259" key="6">
    <source>
        <dbReference type="PROSITE" id="PS50110"/>
    </source>
</evidence>
<accession>A0A0C4Y3Q0</accession>
<comment type="caution">
    <text evidence="4">Lacks conserved residue(s) required for the propagation of feature annotation.</text>
</comment>
<dbReference type="OrthoDB" id="9802426at2"/>
<organism evidence="8 9">
    <name type="scientific">Cupriavidus basilensis</name>
    <dbReference type="NCBI Taxonomy" id="68895"/>
    <lineage>
        <taxon>Bacteria</taxon>
        <taxon>Pseudomonadati</taxon>
        <taxon>Pseudomonadota</taxon>
        <taxon>Betaproteobacteria</taxon>
        <taxon>Burkholderiales</taxon>
        <taxon>Burkholderiaceae</taxon>
        <taxon>Cupriavidus</taxon>
    </lineage>
</organism>
<dbReference type="CDD" id="cd00156">
    <property type="entry name" value="REC"/>
    <property type="match status" value="1"/>
</dbReference>
<dbReference type="SUPFAM" id="SSF52172">
    <property type="entry name" value="CheY-like"/>
    <property type="match status" value="1"/>
</dbReference>
<dbReference type="PANTHER" id="PTHR48111:SF40">
    <property type="entry name" value="PHOSPHATE REGULON TRANSCRIPTIONAL REGULATORY PROTEIN PHOB"/>
    <property type="match status" value="1"/>
</dbReference>
<evidence type="ECO:0000256" key="2">
    <source>
        <dbReference type="ARBA" id="ARBA00023012"/>
    </source>
</evidence>
<evidence type="ECO:0000259" key="7">
    <source>
        <dbReference type="PROSITE" id="PS51755"/>
    </source>
</evidence>
<proteinExistence type="predicted"/>